<gene>
    <name evidence="2" type="ORF">PHATRDRAFT_49711</name>
</gene>
<dbReference type="PaxDb" id="2850-Phatr49711"/>
<dbReference type="HOGENOM" id="CLU_851163_0_0_1"/>
<sequence>MLERTLSIVRRWDIMGHIEHLHDDTICLLPVFSLPPPFARQKSDSSSTGAVASPYGSSDQNDGDADEESNAVDDDTSVTTFRSLSCEQDKPRRLKYPPSRVRPRNKYAMPIAATSPILTALSTPGAFSMSSEKEPRFKPYPEQHRVSRFSLRPCKLPHHGHRDSSPKARIAPRSVRSRPAVSDFARFAGCVGDSFARLVLAEMTKSSNSAHTLAQHSKDEYGKFTREIEFVERLTVSASHKRNKLSRRPQHSNRAGVHFAHPVVTMVRYRPKTTQKDITKLYFFRDEVDGLERDRETTPADAFECIANFRNSLLVGVSIAHQVYQVS</sequence>
<reference evidence="3" key="2">
    <citation type="submission" date="2008-08" db="EMBL/GenBank/DDBJ databases">
        <authorList>
            <consortium name="Diatom Consortium"/>
            <person name="Grigoriev I."/>
            <person name="Grimwood J."/>
            <person name="Kuo A."/>
            <person name="Otillar R.P."/>
            <person name="Salamov A."/>
            <person name="Detter J.C."/>
            <person name="Lindquist E."/>
            <person name="Shapiro H."/>
            <person name="Lucas S."/>
            <person name="Glavina del Rio T."/>
            <person name="Pitluck S."/>
            <person name="Rokhsar D."/>
            <person name="Bowler C."/>
        </authorList>
    </citation>
    <scope>GENOME REANNOTATION</scope>
    <source>
        <strain evidence="3">CCAP 1055/1</strain>
    </source>
</reference>
<evidence type="ECO:0000256" key="1">
    <source>
        <dbReference type="SAM" id="MobiDB-lite"/>
    </source>
</evidence>
<dbReference type="Proteomes" id="UP000000759">
    <property type="component" value="Chromosome 24"/>
</dbReference>
<dbReference type="KEGG" id="pti:PHATRDRAFT_49711"/>
<dbReference type="EMBL" id="CM000626">
    <property type="protein sequence ID" value="EEC43954.1"/>
    <property type="molecule type" value="Genomic_DNA"/>
</dbReference>
<evidence type="ECO:0000313" key="2">
    <source>
        <dbReference type="EMBL" id="EEC43954.1"/>
    </source>
</evidence>
<feature type="compositionally biased region" description="Polar residues" evidence="1">
    <location>
        <begin position="44"/>
        <end position="60"/>
    </location>
</feature>
<feature type="region of interest" description="Disordered" evidence="1">
    <location>
        <begin position="156"/>
        <end position="175"/>
    </location>
</feature>
<feature type="compositionally biased region" description="Acidic residues" evidence="1">
    <location>
        <begin position="61"/>
        <end position="76"/>
    </location>
</feature>
<feature type="compositionally biased region" description="Polar residues" evidence="1">
    <location>
        <begin position="77"/>
        <end position="86"/>
    </location>
</feature>
<protein>
    <submittedName>
        <fullName evidence="2">Uncharacterized protein</fullName>
    </submittedName>
</protein>
<reference evidence="2 3" key="1">
    <citation type="journal article" date="2008" name="Nature">
        <title>The Phaeodactylum genome reveals the evolutionary history of diatom genomes.</title>
        <authorList>
            <person name="Bowler C."/>
            <person name="Allen A.E."/>
            <person name="Badger J.H."/>
            <person name="Grimwood J."/>
            <person name="Jabbari K."/>
            <person name="Kuo A."/>
            <person name="Maheswari U."/>
            <person name="Martens C."/>
            <person name="Maumus F."/>
            <person name="Otillar R.P."/>
            <person name="Rayko E."/>
            <person name="Salamov A."/>
            <person name="Vandepoele K."/>
            <person name="Beszteri B."/>
            <person name="Gruber A."/>
            <person name="Heijde M."/>
            <person name="Katinka M."/>
            <person name="Mock T."/>
            <person name="Valentin K."/>
            <person name="Verret F."/>
            <person name="Berges J.A."/>
            <person name="Brownlee C."/>
            <person name="Cadoret J.P."/>
            <person name="Chiovitti A."/>
            <person name="Choi C.J."/>
            <person name="Coesel S."/>
            <person name="De Martino A."/>
            <person name="Detter J.C."/>
            <person name="Durkin C."/>
            <person name="Falciatore A."/>
            <person name="Fournet J."/>
            <person name="Haruta M."/>
            <person name="Huysman M.J."/>
            <person name="Jenkins B.D."/>
            <person name="Jiroutova K."/>
            <person name="Jorgensen R.E."/>
            <person name="Joubert Y."/>
            <person name="Kaplan A."/>
            <person name="Kroger N."/>
            <person name="Kroth P.G."/>
            <person name="La Roche J."/>
            <person name="Lindquist E."/>
            <person name="Lommer M."/>
            <person name="Martin-Jezequel V."/>
            <person name="Lopez P.J."/>
            <person name="Lucas S."/>
            <person name="Mangogna M."/>
            <person name="McGinnis K."/>
            <person name="Medlin L.K."/>
            <person name="Montsant A."/>
            <person name="Oudot-Le Secq M.P."/>
            <person name="Napoli C."/>
            <person name="Obornik M."/>
            <person name="Parker M.S."/>
            <person name="Petit J.L."/>
            <person name="Porcel B.M."/>
            <person name="Poulsen N."/>
            <person name="Robison M."/>
            <person name="Rychlewski L."/>
            <person name="Rynearson T.A."/>
            <person name="Schmutz J."/>
            <person name="Shapiro H."/>
            <person name="Siaut M."/>
            <person name="Stanley M."/>
            <person name="Sussman M.R."/>
            <person name="Taylor A.R."/>
            <person name="Vardi A."/>
            <person name="von Dassow P."/>
            <person name="Vyverman W."/>
            <person name="Willis A."/>
            <person name="Wyrwicz L.S."/>
            <person name="Rokhsar D.S."/>
            <person name="Weissenbach J."/>
            <person name="Armbrust E.V."/>
            <person name="Green B.R."/>
            <person name="Van de Peer Y."/>
            <person name="Grigoriev I.V."/>
        </authorList>
    </citation>
    <scope>NUCLEOTIDE SEQUENCE [LARGE SCALE GENOMIC DNA]</scope>
    <source>
        <strain evidence="2 3">CCAP 1055/1</strain>
    </source>
</reference>
<organism evidence="2 3">
    <name type="scientific">Phaeodactylum tricornutum (strain CCAP 1055/1)</name>
    <dbReference type="NCBI Taxonomy" id="556484"/>
    <lineage>
        <taxon>Eukaryota</taxon>
        <taxon>Sar</taxon>
        <taxon>Stramenopiles</taxon>
        <taxon>Ochrophyta</taxon>
        <taxon>Bacillariophyta</taxon>
        <taxon>Bacillariophyceae</taxon>
        <taxon>Bacillariophycidae</taxon>
        <taxon>Naviculales</taxon>
        <taxon>Phaeodactylaceae</taxon>
        <taxon>Phaeodactylum</taxon>
    </lineage>
</organism>
<feature type="region of interest" description="Disordered" evidence="1">
    <location>
        <begin position="39"/>
        <end position="102"/>
    </location>
</feature>
<dbReference type="InParanoid" id="B7GBM8"/>
<evidence type="ECO:0000313" key="3">
    <source>
        <dbReference type="Proteomes" id="UP000000759"/>
    </source>
</evidence>
<keyword evidence="3" id="KW-1185">Reference proteome</keyword>
<proteinExistence type="predicted"/>
<dbReference type="AlphaFoldDB" id="B7GBM8"/>
<dbReference type="RefSeq" id="XP_002184555.1">
    <property type="nucleotide sequence ID" value="XM_002184519.1"/>
</dbReference>
<accession>B7GBM8</accession>
<name>B7GBM8_PHATC</name>
<dbReference type="GeneID" id="7198396"/>